<reference evidence="2" key="1">
    <citation type="submission" date="2014-03" db="EMBL/GenBank/DDBJ databases">
        <authorList>
            <person name="Aksoy S."/>
            <person name="Warren W."/>
            <person name="Wilson R.K."/>
        </authorList>
    </citation>
    <scope>NUCLEOTIDE SEQUENCE [LARGE SCALE GENOMIC DNA]</scope>
    <source>
        <strain evidence="2">IAEA</strain>
    </source>
</reference>
<dbReference type="AlphaFoldDB" id="A0A1B0A4E3"/>
<reference evidence="1" key="2">
    <citation type="submission" date="2020-05" db="UniProtKB">
        <authorList>
            <consortium name="EnsemblMetazoa"/>
        </authorList>
    </citation>
    <scope>IDENTIFICATION</scope>
    <source>
        <strain evidence="1">IAEA</strain>
    </source>
</reference>
<dbReference type="VEuPathDB" id="VectorBase:GPAI034166"/>
<keyword evidence="2" id="KW-1185">Reference proteome</keyword>
<dbReference type="Proteomes" id="UP000092445">
    <property type="component" value="Unassembled WGS sequence"/>
</dbReference>
<accession>A0A1B0A4E3</accession>
<evidence type="ECO:0000313" key="2">
    <source>
        <dbReference type="Proteomes" id="UP000092445"/>
    </source>
</evidence>
<organism evidence="1 2">
    <name type="scientific">Glossina pallidipes</name>
    <name type="common">Tsetse fly</name>
    <dbReference type="NCBI Taxonomy" id="7398"/>
    <lineage>
        <taxon>Eukaryota</taxon>
        <taxon>Metazoa</taxon>
        <taxon>Ecdysozoa</taxon>
        <taxon>Arthropoda</taxon>
        <taxon>Hexapoda</taxon>
        <taxon>Insecta</taxon>
        <taxon>Pterygota</taxon>
        <taxon>Neoptera</taxon>
        <taxon>Endopterygota</taxon>
        <taxon>Diptera</taxon>
        <taxon>Brachycera</taxon>
        <taxon>Muscomorpha</taxon>
        <taxon>Hippoboscoidea</taxon>
        <taxon>Glossinidae</taxon>
        <taxon>Glossina</taxon>
    </lineage>
</organism>
<protein>
    <submittedName>
        <fullName evidence="1">Uncharacterized protein</fullName>
    </submittedName>
</protein>
<sequence length="163" mass="18492">MIIVYPNQASVSCNSKQSNNHIAESKIKTSRSNDPSHNQEYHEKIFEHNCVHYAQQYIGYFRYAGGPHSLNSPTIVNPVSSVSPLKRLYIQGKRFEEKPLKSSPIASYEDRSQPRVLIDTLTTRYLPAANEGTNFEDSTKRREKPSKIASAIETVQNFDLCSL</sequence>
<evidence type="ECO:0000313" key="1">
    <source>
        <dbReference type="EnsemblMetazoa" id="GPAI034166-PA"/>
    </source>
</evidence>
<name>A0A1B0A4E3_GLOPL</name>
<dbReference type="EnsemblMetazoa" id="GPAI034166-RA">
    <property type="protein sequence ID" value="GPAI034166-PA"/>
    <property type="gene ID" value="GPAI034166"/>
</dbReference>
<proteinExistence type="predicted"/>